<keyword evidence="2" id="KW-1185">Reference proteome</keyword>
<accession>A0ABS7X0T5</accession>
<sequence>MRREELTELADDLEELRDALCDVAEGDVMPADIAMRGHIALDFLINHLESLADD</sequence>
<dbReference type="RefSeq" id="WP_224421112.1">
    <property type="nucleotide sequence ID" value="NZ_JAGXFD010000001.1"/>
</dbReference>
<evidence type="ECO:0000313" key="1">
    <source>
        <dbReference type="EMBL" id="MBZ9568505.1"/>
    </source>
</evidence>
<protein>
    <submittedName>
        <fullName evidence="1">Uncharacterized protein</fullName>
    </submittedName>
</protein>
<name>A0ABS7X0T5_9GAMM</name>
<proteinExistence type="predicted"/>
<dbReference type="EMBL" id="JAGXFD010000001">
    <property type="protein sequence ID" value="MBZ9568505.1"/>
    <property type="molecule type" value="Genomic_DNA"/>
</dbReference>
<gene>
    <name evidence="1" type="ORF">KGQ91_12575</name>
</gene>
<dbReference type="Proteomes" id="UP001319883">
    <property type="component" value="Unassembled WGS sequence"/>
</dbReference>
<evidence type="ECO:0000313" key="2">
    <source>
        <dbReference type="Proteomes" id="UP001319883"/>
    </source>
</evidence>
<comment type="caution">
    <text evidence="1">The sequence shown here is derived from an EMBL/GenBank/DDBJ whole genome shotgun (WGS) entry which is preliminary data.</text>
</comment>
<organism evidence="1 2">
    <name type="scientific">Modicisalibacter tunisiensis</name>
    <dbReference type="NCBI Taxonomy" id="390637"/>
    <lineage>
        <taxon>Bacteria</taxon>
        <taxon>Pseudomonadati</taxon>
        <taxon>Pseudomonadota</taxon>
        <taxon>Gammaproteobacteria</taxon>
        <taxon>Oceanospirillales</taxon>
        <taxon>Halomonadaceae</taxon>
        <taxon>Modicisalibacter</taxon>
    </lineage>
</organism>
<reference evidence="1 2" key="1">
    <citation type="submission" date="2021-05" db="EMBL/GenBank/DDBJ databases">
        <title>Petroleum and Energy Research Collection (APPE): ex situ preservation of microbial diversity associated with the oil industry and exploitation of its biotechnological potential.</title>
        <authorList>
            <person name="Paixao C.T.M."/>
            <person name="Gomes M.B."/>
            <person name="Oliveira V.M."/>
        </authorList>
    </citation>
    <scope>NUCLEOTIDE SEQUENCE [LARGE SCALE GENOMIC DNA]</scope>
    <source>
        <strain evidence="1 2">LIT2</strain>
    </source>
</reference>